<evidence type="ECO:0000256" key="1">
    <source>
        <dbReference type="ARBA" id="ARBA00009381"/>
    </source>
</evidence>
<dbReference type="OMA" id="WDNATHG"/>
<dbReference type="PANTHER" id="PTHR11686">
    <property type="entry name" value="GAMMA GLUTAMYL TRANSPEPTIDASE"/>
    <property type="match status" value="1"/>
</dbReference>
<proteinExistence type="inferred from homology"/>
<feature type="binding site" evidence="3">
    <location>
        <begin position="114"/>
        <end position="116"/>
    </location>
    <ligand>
        <name>L-glutamate</name>
        <dbReference type="ChEBI" id="CHEBI:29985"/>
    </ligand>
</feature>
<comment type="similarity">
    <text evidence="1">Belongs to the gamma-glutamyltransferase family.</text>
</comment>
<dbReference type="EMBL" id="EAAA01001732">
    <property type="status" value="NOT_ANNOTATED_CDS"/>
    <property type="molecule type" value="Genomic_DNA"/>
</dbReference>
<reference evidence="4" key="3">
    <citation type="submission" date="2025-08" db="UniProtKB">
        <authorList>
            <consortium name="Ensembl"/>
        </authorList>
    </citation>
    <scope>IDENTIFICATION</scope>
</reference>
<reference evidence="5" key="1">
    <citation type="journal article" date="2002" name="Science">
        <title>The draft genome of Ciona intestinalis: insights into chordate and vertebrate origins.</title>
        <authorList>
            <person name="Dehal P."/>
            <person name="Satou Y."/>
            <person name="Campbell R.K."/>
            <person name="Chapman J."/>
            <person name="Degnan B."/>
            <person name="De Tomaso A."/>
            <person name="Davidson B."/>
            <person name="Di Gregorio A."/>
            <person name="Gelpke M."/>
            <person name="Goodstein D.M."/>
            <person name="Harafuji N."/>
            <person name="Hastings K.E."/>
            <person name="Ho I."/>
            <person name="Hotta K."/>
            <person name="Huang W."/>
            <person name="Kawashima T."/>
            <person name="Lemaire P."/>
            <person name="Martinez D."/>
            <person name="Meinertzhagen I.A."/>
            <person name="Necula S."/>
            <person name="Nonaka M."/>
            <person name="Putnam N."/>
            <person name="Rash S."/>
            <person name="Saiga H."/>
            <person name="Satake M."/>
            <person name="Terry A."/>
            <person name="Yamada L."/>
            <person name="Wang H.G."/>
            <person name="Awazu S."/>
            <person name="Azumi K."/>
            <person name="Boore J."/>
            <person name="Branno M."/>
            <person name="Chin-Bow S."/>
            <person name="DeSantis R."/>
            <person name="Doyle S."/>
            <person name="Francino P."/>
            <person name="Keys D.N."/>
            <person name="Haga S."/>
            <person name="Hayashi H."/>
            <person name="Hino K."/>
            <person name="Imai K.S."/>
            <person name="Inaba K."/>
            <person name="Kano S."/>
            <person name="Kobayashi K."/>
            <person name="Kobayashi M."/>
            <person name="Lee B.I."/>
            <person name="Makabe K.W."/>
            <person name="Manohar C."/>
            <person name="Matassi G."/>
            <person name="Medina M."/>
            <person name="Mochizuki Y."/>
            <person name="Mount S."/>
            <person name="Morishita T."/>
            <person name="Miura S."/>
            <person name="Nakayama A."/>
            <person name="Nishizaka S."/>
            <person name="Nomoto H."/>
            <person name="Ohta F."/>
            <person name="Oishi K."/>
            <person name="Rigoutsos I."/>
            <person name="Sano M."/>
            <person name="Sasaki A."/>
            <person name="Sasakura Y."/>
            <person name="Shoguchi E."/>
            <person name="Shin-i T."/>
            <person name="Spagnuolo A."/>
            <person name="Stainier D."/>
            <person name="Suzuki M.M."/>
            <person name="Tassy O."/>
            <person name="Takatori N."/>
            <person name="Tokuoka M."/>
            <person name="Yagi K."/>
            <person name="Yoshizaki F."/>
            <person name="Wada S."/>
            <person name="Zhang C."/>
            <person name="Hyatt P.D."/>
            <person name="Larimer F."/>
            <person name="Detter C."/>
            <person name="Doggett N."/>
            <person name="Glavina T."/>
            <person name="Hawkins T."/>
            <person name="Richardson P."/>
            <person name="Lucas S."/>
            <person name="Kohara Y."/>
            <person name="Levine M."/>
            <person name="Satoh N."/>
            <person name="Rokhsar D.S."/>
        </authorList>
    </citation>
    <scope>NUCLEOTIDE SEQUENCE [LARGE SCALE GENOMIC DNA]</scope>
</reference>
<dbReference type="SUPFAM" id="SSF56235">
    <property type="entry name" value="N-terminal nucleophile aminohydrolases (Ntn hydrolases)"/>
    <property type="match status" value="1"/>
</dbReference>
<sequence length="156" mass="17477">MSLILNILKGYKFSPKSMSKENRVLTMHRIVEAFRFAFAKRSYLGGEPNYPNMTELVKNMTADWYADDLRLKINDDHTWPVDYYGPDWSVPDDSGTAHLSVLAPNGDAVAITSTINLYFGSKVRGKYTGIIFNNEMDDFSSPNITNAFGVPPSPAN</sequence>
<dbReference type="HOGENOM" id="CLU_1690693_0_0_1"/>
<protein>
    <submittedName>
        <fullName evidence="4">Uncharacterized protein</fullName>
    </submittedName>
</protein>
<dbReference type="GO" id="GO:0036374">
    <property type="term" value="F:glutathione hydrolase activity"/>
    <property type="evidence" value="ECO:0007669"/>
    <property type="project" value="InterPro"/>
</dbReference>
<dbReference type="AlphaFoldDB" id="F7A2U0"/>
<dbReference type="PANTHER" id="PTHR11686:SF9">
    <property type="entry name" value="RE13973P"/>
    <property type="match status" value="1"/>
</dbReference>
<organism evidence="4 5">
    <name type="scientific">Ciona intestinalis</name>
    <name type="common">Transparent sea squirt</name>
    <name type="synonym">Ascidia intestinalis</name>
    <dbReference type="NCBI Taxonomy" id="7719"/>
    <lineage>
        <taxon>Eukaryota</taxon>
        <taxon>Metazoa</taxon>
        <taxon>Chordata</taxon>
        <taxon>Tunicata</taxon>
        <taxon>Ascidiacea</taxon>
        <taxon>Phlebobranchia</taxon>
        <taxon>Cionidae</taxon>
        <taxon>Ciona</taxon>
    </lineage>
</organism>
<dbReference type="InterPro" id="IPR000101">
    <property type="entry name" value="GGT_peptidase"/>
</dbReference>
<dbReference type="FunFam" id="1.10.246.130:FF:000002">
    <property type="entry name" value="glutathione hydrolase 1 proenzyme"/>
    <property type="match status" value="1"/>
</dbReference>
<feature type="binding site" evidence="3">
    <location>
        <position position="138"/>
    </location>
    <ligand>
        <name>L-glutamate</name>
        <dbReference type="ChEBI" id="CHEBI:29985"/>
    </ligand>
</feature>
<dbReference type="InterPro" id="IPR043137">
    <property type="entry name" value="GGT_ssub_C"/>
</dbReference>
<dbReference type="GO" id="GO:0006751">
    <property type="term" value="P:glutathione catabolic process"/>
    <property type="evidence" value="ECO:0007669"/>
    <property type="project" value="InterPro"/>
</dbReference>
<dbReference type="Gene3D" id="3.60.20.40">
    <property type="match status" value="1"/>
</dbReference>
<dbReference type="Proteomes" id="UP000008144">
    <property type="component" value="Chromosome 3"/>
</dbReference>
<dbReference type="InterPro" id="IPR029055">
    <property type="entry name" value="Ntn_hydrolases_N"/>
</dbReference>
<dbReference type="GeneTree" id="ENSGT00940000165663"/>
<dbReference type="Gene3D" id="1.10.246.130">
    <property type="match status" value="1"/>
</dbReference>
<dbReference type="STRING" id="7719.ENSCINP00000003836"/>
<reference evidence="4" key="4">
    <citation type="submission" date="2025-09" db="UniProtKB">
        <authorList>
            <consortium name="Ensembl"/>
        </authorList>
    </citation>
    <scope>IDENTIFICATION</scope>
</reference>
<keyword evidence="5" id="KW-1185">Reference proteome</keyword>
<name>F7A2U0_CIOIN</name>
<evidence type="ECO:0000256" key="2">
    <source>
        <dbReference type="PIRSR" id="PIRSR600101-1"/>
    </source>
</evidence>
<dbReference type="InParanoid" id="F7A2U0"/>
<dbReference type="Ensembl" id="ENSCINT00000003836.3">
    <property type="protein sequence ID" value="ENSCINP00000003836.3"/>
    <property type="gene ID" value="ENSCING00000001905.3"/>
</dbReference>
<dbReference type="InterPro" id="IPR043138">
    <property type="entry name" value="GGT_lsub"/>
</dbReference>
<reference evidence="4" key="2">
    <citation type="journal article" date="2008" name="Genome Biol.">
        <title>Improved genome assembly and evidence-based global gene model set for the chordate Ciona intestinalis: new insight into intron and operon populations.</title>
        <authorList>
            <person name="Satou Y."/>
            <person name="Mineta K."/>
            <person name="Ogasawara M."/>
            <person name="Sasakura Y."/>
            <person name="Shoguchi E."/>
            <person name="Ueno K."/>
            <person name="Yamada L."/>
            <person name="Matsumoto J."/>
            <person name="Wasserscheid J."/>
            <person name="Dewar K."/>
            <person name="Wiley G.B."/>
            <person name="Macmil S.L."/>
            <person name="Roe B.A."/>
            <person name="Zeller R.W."/>
            <person name="Hastings K.E."/>
            <person name="Lemaire P."/>
            <person name="Lindquist E."/>
            <person name="Endo T."/>
            <person name="Hotta K."/>
            <person name="Inaba K."/>
        </authorList>
    </citation>
    <scope>NUCLEOTIDE SEQUENCE [LARGE SCALE GENOMIC DNA]</scope>
    <source>
        <strain evidence="4">wild type</strain>
    </source>
</reference>
<accession>F7A2U0</accession>
<feature type="active site" description="Nucleophile" evidence="2">
    <location>
        <position position="96"/>
    </location>
</feature>
<evidence type="ECO:0000313" key="5">
    <source>
        <dbReference type="Proteomes" id="UP000008144"/>
    </source>
</evidence>
<dbReference type="PRINTS" id="PR01210">
    <property type="entry name" value="GGTRANSPTASE"/>
</dbReference>
<dbReference type="Pfam" id="PF01019">
    <property type="entry name" value="G_glu_transpept"/>
    <property type="match status" value="1"/>
</dbReference>
<evidence type="ECO:0000313" key="4">
    <source>
        <dbReference type="Ensembl" id="ENSCINP00000003836.3"/>
    </source>
</evidence>
<evidence type="ECO:0000256" key="3">
    <source>
        <dbReference type="PIRSR" id="PIRSR600101-2"/>
    </source>
</evidence>